<evidence type="ECO:0000259" key="4">
    <source>
        <dbReference type="Pfam" id="PF00462"/>
    </source>
</evidence>
<evidence type="ECO:0000313" key="5">
    <source>
        <dbReference type="EMBL" id="GIY06713.1"/>
    </source>
</evidence>
<dbReference type="Proteomes" id="UP001054945">
    <property type="component" value="Unassembled WGS sequence"/>
</dbReference>
<dbReference type="PANTHER" id="PTHR10293">
    <property type="entry name" value="GLUTAREDOXIN FAMILY MEMBER"/>
    <property type="match status" value="1"/>
</dbReference>
<feature type="domain" description="Glutaredoxin" evidence="4">
    <location>
        <begin position="102"/>
        <end position="166"/>
    </location>
</feature>
<dbReference type="CDD" id="cd03028">
    <property type="entry name" value="GRX_PICOT_like"/>
    <property type="match status" value="1"/>
</dbReference>
<dbReference type="NCBIfam" id="TIGR00365">
    <property type="entry name" value="Grx4 family monothiol glutaredoxin"/>
    <property type="match status" value="1"/>
</dbReference>
<dbReference type="SUPFAM" id="SSF52833">
    <property type="entry name" value="Thioredoxin-like"/>
    <property type="match status" value="2"/>
</dbReference>
<dbReference type="InterPro" id="IPR002109">
    <property type="entry name" value="Glutaredoxin"/>
</dbReference>
<dbReference type="GO" id="GO:0006879">
    <property type="term" value="P:intracellular iron ion homeostasis"/>
    <property type="evidence" value="ECO:0007669"/>
    <property type="project" value="TreeGrafter"/>
</dbReference>
<sequence>MEIISVSGAKDLTEKLNSFSDCLVVLFFYVDDSAECNQMNDIITELISTSEDKAAFIKINALKDEETFGANAPVFSKKFEEYLYPEKNLNGRLLKLINKAHVMLFMKGSPGAPRCGFSKQVTALLSKHNAKYETFDILEDYEVREALKTYSNWPTYPQLYIKGKLIGGLDILKALSDSGELDDLLASEEK</sequence>
<dbReference type="GO" id="GO:0051536">
    <property type="term" value="F:iron-sulfur cluster binding"/>
    <property type="evidence" value="ECO:0007669"/>
    <property type="project" value="UniProtKB-KW"/>
</dbReference>
<evidence type="ECO:0000256" key="1">
    <source>
        <dbReference type="ARBA" id="ARBA00022723"/>
    </source>
</evidence>
<accession>A0AAV4Q9L7</accession>
<name>A0AAV4Q9L7_CAEEX</name>
<dbReference type="InterPro" id="IPR004480">
    <property type="entry name" value="Monothiol_GRX-rel"/>
</dbReference>
<keyword evidence="3" id="KW-0411">Iron-sulfur</keyword>
<dbReference type="FunFam" id="3.40.30.10:FF:000012">
    <property type="entry name" value="Monothiol glutaredoxin"/>
    <property type="match status" value="1"/>
</dbReference>
<comment type="caution">
    <text evidence="5">The sequence shown here is derived from an EMBL/GenBank/DDBJ whole genome shotgun (WGS) entry which is preliminary data.</text>
</comment>
<reference evidence="5 6" key="1">
    <citation type="submission" date="2021-06" db="EMBL/GenBank/DDBJ databases">
        <title>Caerostris extrusa draft genome.</title>
        <authorList>
            <person name="Kono N."/>
            <person name="Arakawa K."/>
        </authorList>
    </citation>
    <scope>NUCLEOTIDE SEQUENCE [LARGE SCALE GENOMIC DNA]</scope>
</reference>
<dbReference type="EMBL" id="BPLR01005990">
    <property type="protein sequence ID" value="GIY06713.1"/>
    <property type="molecule type" value="Genomic_DNA"/>
</dbReference>
<keyword evidence="6" id="KW-1185">Reference proteome</keyword>
<proteinExistence type="predicted"/>
<dbReference type="Pfam" id="PF00462">
    <property type="entry name" value="Glutaredoxin"/>
    <property type="match status" value="1"/>
</dbReference>
<evidence type="ECO:0000256" key="2">
    <source>
        <dbReference type="ARBA" id="ARBA00023004"/>
    </source>
</evidence>
<dbReference type="GO" id="GO:0005829">
    <property type="term" value="C:cytosol"/>
    <property type="evidence" value="ECO:0007669"/>
    <property type="project" value="TreeGrafter"/>
</dbReference>
<dbReference type="PANTHER" id="PTHR10293:SF73">
    <property type="entry name" value="GLUTAREDOXIN-3"/>
    <property type="match status" value="1"/>
</dbReference>
<dbReference type="InterPro" id="IPR036249">
    <property type="entry name" value="Thioredoxin-like_sf"/>
</dbReference>
<dbReference type="InterPro" id="IPR033658">
    <property type="entry name" value="GRX_PICOT-like"/>
</dbReference>
<organism evidence="5 6">
    <name type="scientific">Caerostris extrusa</name>
    <name type="common">Bark spider</name>
    <name type="synonym">Caerostris bankana</name>
    <dbReference type="NCBI Taxonomy" id="172846"/>
    <lineage>
        <taxon>Eukaryota</taxon>
        <taxon>Metazoa</taxon>
        <taxon>Ecdysozoa</taxon>
        <taxon>Arthropoda</taxon>
        <taxon>Chelicerata</taxon>
        <taxon>Arachnida</taxon>
        <taxon>Araneae</taxon>
        <taxon>Araneomorphae</taxon>
        <taxon>Entelegynae</taxon>
        <taxon>Araneoidea</taxon>
        <taxon>Araneidae</taxon>
        <taxon>Caerostris</taxon>
    </lineage>
</organism>
<dbReference type="AlphaFoldDB" id="A0AAV4Q9L7"/>
<keyword evidence="1" id="KW-0479">Metal-binding</keyword>
<dbReference type="GO" id="GO:0046872">
    <property type="term" value="F:metal ion binding"/>
    <property type="evidence" value="ECO:0007669"/>
    <property type="project" value="UniProtKB-KW"/>
</dbReference>
<dbReference type="GO" id="GO:0005634">
    <property type="term" value="C:nucleus"/>
    <property type="evidence" value="ECO:0007669"/>
    <property type="project" value="TreeGrafter"/>
</dbReference>
<dbReference type="PROSITE" id="PS51354">
    <property type="entry name" value="GLUTAREDOXIN_2"/>
    <property type="match status" value="1"/>
</dbReference>
<evidence type="ECO:0000256" key="3">
    <source>
        <dbReference type="ARBA" id="ARBA00023014"/>
    </source>
</evidence>
<dbReference type="Gene3D" id="3.40.30.10">
    <property type="entry name" value="Glutaredoxin"/>
    <property type="match status" value="2"/>
</dbReference>
<gene>
    <name evidence="5" type="primary">glrx3</name>
    <name evidence="5" type="ORF">CEXT_102851</name>
</gene>
<protein>
    <submittedName>
        <fullName evidence="5">Glutaredoxin-3</fullName>
    </submittedName>
</protein>
<keyword evidence="2" id="KW-0408">Iron</keyword>
<evidence type="ECO:0000313" key="6">
    <source>
        <dbReference type="Proteomes" id="UP001054945"/>
    </source>
</evidence>